<dbReference type="Gene3D" id="2.60.40.420">
    <property type="entry name" value="Cupredoxins - blue copper proteins"/>
    <property type="match status" value="1"/>
</dbReference>
<dbReference type="AlphaFoldDB" id="A0A162MG95"/>
<dbReference type="PANTHER" id="PTHR42838">
    <property type="entry name" value="CYTOCHROME C OXIDASE SUBUNIT II"/>
    <property type="match status" value="1"/>
</dbReference>
<evidence type="ECO:0000256" key="1">
    <source>
        <dbReference type="ARBA" id="ARBA00004196"/>
    </source>
</evidence>
<gene>
    <name evidence="4" type="ORF">PGLA_05390</name>
</gene>
<dbReference type="InterPro" id="IPR051403">
    <property type="entry name" value="NosZ/Cyto_c_oxidase_sub2"/>
</dbReference>
<dbReference type="InterPro" id="IPR008972">
    <property type="entry name" value="Cupredoxin"/>
</dbReference>
<dbReference type="OrthoDB" id="279535at2"/>
<evidence type="ECO:0000256" key="2">
    <source>
        <dbReference type="ARBA" id="ARBA00022723"/>
    </source>
</evidence>
<keyword evidence="3" id="KW-0186">Copper</keyword>
<name>A0A162MG95_9BACL</name>
<sequence>MFLSVIVLLLIACGKEVEEGSEAGATGGDTKEFIIMATTFKFDVKEIKVKQGDKVKITLKNKKGHHALKLEGYNKQVRPNRSISFVANKKGEFEYKCATYCGADHKKMIGKLIVK</sequence>
<reference evidence="4 5" key="1">
    <citation type="submission" date="2016-03" db="EMBL/GenBank/DDBJ databases">
        <title>Draft genome sequence of Paenibacillus glacialis DSM 22343.</title>
        <authorList>
            <person name="Shin S.-K."/>
            <person name="Yi H."/>
        </authorList>
    </citation>
    <scope>NUCLEOTIDE SEQUENCE [LARGE SCALE GENOMIC DNA]</scope>
    <source>
        <strain evidence="4 5">DSM 22343</strain>
    </source>
</reference>
<dbReference type="RefSeq" id="WP_084410772.1">
    <property type="nucleotide sequence ID" value="NZ_LVJH01000007.1"/>
</dbReference>
<evidence type="ECO:0000313" key="4">
    <source>
        <dbReference type="EMBL" id="OAB44103.1"/>
    </source>
</evidence>
<accession>A0A162MG95</accession>
<keyword evidence="2" id="KW-0479">Metal-binding</keyword>
<dbReference type="EMBL" id="LVJH01000007">
    <property type="protein sequence ID" value="OAB44103.1"/>
    <property type="molecule type" value="Genomic_DNA"/>
</dbReference>
<protein>
    <submittedName>
        <fullName evidence="4">Uncharacterized protein</fullName>
    </submittedName>
</protein>
<evidence type="ECO:0000313" key="5">
    <source>
        <dbReference type="Proteomes" id="UP000076967"/>
    </source>
</evidence>
<comment type="subcellular location">
    <subcellularLocation>
        <location evidence="1">Cell envelope</location>
    </subcellularLocation>
</comment>
<dbReference type="SUPFAM" id="SSF49503">
    <property type="entry name" value="Cupredoxins"/>
    <property type="match status" value="1"/>
</dbReference>
<dbReference type="Proteomes" id="UP000076967">
    <property type="component" value="Unassembled WGS sequence"/>
</dbReference>
<dbReference type="GO" id="GO:0030313">
    <property type="term" value="C:cell envelope"/>
    <property type="evidence" value="ECO:0007669"/>
    <property type="project" value="UniProtKB-SubCell"/>
</dbReference>
<keyword evidence="5" id="KW-1185">Reference proteome</keyword>
<comment type="caution">
    <text evidence="4">The sequence shown here is derived from an EMBL/GenBank/DDBJ whole genome shotgun (WGS) entry which is preliminary data.</text>
</comment>
<dbReference type="STRING" id="494026.PGLA_05390"/>
<dbReference type="GO" id="GO:0046872">
    <property type="term" value="F:metal ion binding"/>
    <property type="evidence" value="ECO:0007669"/>
    <property type="project" value="UniProtKB-KW"/>
</dbReference>
<dbReference type="PANTHER" id="PTHR42838:SF2">
    <property type="entry name" value="NITROUS-OXIDE REDUCTASE"/>
    <property type="match status" value="1"/>
</dbReference>
<proteinExistence type="predicted"/>
<organism evidence="4 5">
    <name type="scientific">Paenibacillus glacialis</name>
    <dbReference type="NCBI Taxonomy" id="494026"/>
    <lineage>
        <taxon>Bacteria</taxon>
        <taxon>Bacillati</taxon>
        <taxon>Bacillota</taxon>
        <taxon>Bacilli</taxon>
        <taxon>Bacillales</taxon>
        <taxon>Paenibacillaceae</taxon>
        <taxon>Paenibacillus</taxon>
    </lineage>
</organism>
<evidence type="ECO:0000256" key="3">
    <source>
        <dbReference type="ARBA" id="ARBA00023008"/>
    </source>
</evidence>